<evidence type="ECO:0000313" key="5">
    <source>
        <dbReference type="Proteomes" id="UP000615234"/>
    </source>
</evidence>
<dbReference type="SUPFAM" id="SSF51445">
    <property type="entry name" value="(Trans)glycosidases"/>
    <property type="match status" value="1"/>
</dbReference>
<comment type="caution">
    <text evidence="4">The sequence shown here is derived from an EMBL/GenBank/DDBJ whole genome shotgun (WGS) entry which is preliminary data.</text>
</comment>
<dbReference type="PANTHER" id="PTHR36447:SF1">
    <property type="entry name" value="BETA-GALACTOSIDASE GANA"/>
    <property type="match status" value="1"/>
</dbReference>
<keyword evidence="1" id="KW-0378">Hydrolase</keyword>
<evidence type="ECO:0000259" key="3">
    <source>
        <dbReference type="Pfam" id="PF02449"/>
    </source>
</evidence>
<dbReference type="AlphaFoldDB" id="A0A8I0AKR3"/>
<dbReference type="SUPFAM" id="SSF52317">
    <property type="entry name" value="Class I glutamine amidotransferase-like"/>
    <property type="match status" value="1"/>
</dbReference>
<evidence type="ECO:0000256" key="2">
    <source>
        <dbReference type="ARBA" id="ARBA00023295"/>
    </source>
</evidence>
<sequence>MGLNLEWKRFTTWNMNDYMEFEIDLVKKLTPDRPVTTNFMQLYDGLDYRKMTDKLDVISRDSYPRFHNGYESLTDTFARSAFDHTVMCSMKKDCPFMLMESASGLVNWHDYNTLCYLGGFPGSGLNELFGVTIEELDTYYPNDKNYVTFSNGKQGTVKDYAERIRVQDAEILGTYVEDFYAGEAAATRKQTGAGWAYYTACRLDQASMAELIKELATNAGIRIKKLPENVEYHERYTDTHRYAFYINEGDVAAEILNVNGTELLSGQVVNGKITVDAKNVIIIKGEI</sequence>
<keyword evidence="2" id="KW-0326">Glycosidase</keyword>
<dbReference type="EMBL" id="JACOOX010000006">
    <property type="protein sequence ID" value="MBC5663392.1"/>
    <property type="molecule type" value="Genomic_DNA"/>
</dbReference>
<organism evidence="4 5">
    <name type="scientific">Coprococcus hominis</name>
    <name type="common">ex Liu et al. 2022</name>
    <dbReference type="NCBI Taxonomy" id="2763039"/>
    <lineage>
        <taxon>Bacteria</taxon>
        <taxon>Bacillati</taxon>
        <taxon>Bacillota</taxon>
        <taxon>Clostridia</taxon>
        <taxon>Lachnospirales</taxon>
        <taxon>Lachnospiraceae</taxon>
        <taxon>Coprococcus</taxon>
    </lineage>
</organism>
<dbReference type="GO" id="GO:0005975">
    <property type="term" value="P:carbohydrate metabolic process"/>
    <property type="evidence" value="ECO:0007669"/>
    <property type="project" value="InterPro"/>
</dbReference>
<dbReference type="Gene3D" id="2.60.40.1180">
    <property type="entry name" value="Golgi alpha-mannosidase II"/>
    <property type="match status" value="1"/>
</dbReference>
<dbReference type="GO" id="GO:0009341">
    <property type="term" value="C:beta-galactosidase complex"/>
    <property type="evidence" value="ECO:0007669"/>
    <property type="project" value="InterPro"/>
</dbReference>
<keyword evidence="5" id="KW-1185">Reference proteome</keyword>
<dbReference type="InterPro" id="IPR029062">
    <property type="entry name" value="Class_I_gatase-like"/>
</dbReference>
<accession>A0A8I0AKR3</accession>
<gene>
    <name evidence="4" type="ORF">H8S09_10965</name>
</gene>
<dbReference type="InterPro" id="IPR013780">
    <property type="entry name" value="Glyco_hydro_b"/>
</dbReference>
<dbReference type="PANTHER" id="PTHR36447">
    <property type="entry name" value="BETA-GALACTOSIDASE GANA"/>
    <property type="match status" value="1"/>
</dbReference>
<dbReference type="InterPro" id="IPR017853">
    <property type="entry name" value="GH"/>
</dbReference>
<dbReference type="InterPro" id="IPR003476">
    <property type="entry name" value="Glyco_hydro_42"/>
</dbReference>
<reference evidence="4 5" key="1">
    <citation type="submission" date="2020-08" db="EMBL/GenBank/DDBJ databases">
        <title>Genome public.</title>
        <authorList>
            <person name="Liu C."/>
            <person name="Sun Q."/>
        </authorList>
    </citation>
    <scope>NUCLEOTIDE SEQUENCE [LARGE SCALE GENOMIC DNA]</scope>
    <source>
        <strain evidence="4 5">NSJ-10</strain>
    </source>
</reference>
<evidence type="ECO:0000256" key="1">
    <source>
        <dbReference type="ARBA" id="ARBA00022801"/>
    </source>
</evidence>
<proteinExistence type="predicted"/>
<feature type="domain" description="Glycoside hydrolase family 42 N-terminal" evidence="3">
    <location>
        <begin position="2"/>
        <end position="113"/>
    </location>
</feature>
<dbReference type="Gene3D" id="3.40.50.880">
    <property type="match status" value="1"/>
</dbReference>
<dbReference type="InterPro" id="IPR013529">
    <property type="entry name" value="Glyco_hydro_42_N"/>
</dbReference>
<dbReference type="GO" id="GO:0004565">
    <property type="term" value="F:beta-galactosidase activity"/>
    <property type="evidence" value="ECO:0007669"/>
    <property type="project" value="UniProtKB-EC"/>
</dbReference>
<dbReference type="RefSeq" id="WP_186847859.1">
    <property type="nucleotide sequence ID" value="NZ_JACOOX010000006.1"/>
</dbReference>
<name>A0A8I0AKR3_9FIRM</name>
<dbReference type="Proteomes" id="UP000615234">
    <property type="component" value="Unassembled WGS sequence"/>
</dbReference>
<evidence type="ECO:0000313" key="4">
    <source>
        <dbReference type="EMBL" id="MBC5663392.1"/>
    </source>
</evidence>
<protein>
    <submittedName>
        <fullName evidence="4">Beta-galactosidase</fullName>
    </submittedName>
</protein>
<dbReference type="Pfam" id="PF02449">
    <property type="entry name" value="Glyco_hydro_42"/>
    <property type="match status" value="1"/>
</dbReference>